<organism evidence="9 10">
    <name type="scientific">Buchnera aphidicola</name>
    <name type="common">Artemisaphis artemisicola</name>
    <dbReference type="NCBI Taxonomy" id="1241836"/>
    <lineage>
        <taxon>Bacteria</taxon>
        <taxon>Pseudomonadati</taxon>
        <taxon>Pseudomonadota</taxon>
        <taxon>Gammaproteobacteria</taxon>
        <taxon>Enterobacterales</taxon>
        <taxon>Erwiniaceae</taxon>
        <taxon>Buchnera</taxon>
    </lineage>
</organism>
<feature type="non-terminal residue" evidence="9">
    <location>
        <position position="1"/>
    </location>
</feature>
<evidence type="ECO:0000256" key="3">
    <source>
        <dbReference type="ARBA" id="ARBA00022475"/>
    </source>
</evidence>
<evidence type="ECO:0000256" key="2">
    <source>
        <dbReference type="ARBA" id="ARBA00004236"/>
    </source>
</evidence>
<name>A0A4D6XNW5_9GAMM</name>
<gene>
    <name evidence="9" type="ORF">D9V59_03055</name>
</gene>
<evidence type="ECO:0000256" key="1">
    <source>
        <dbReference type="ARBA" id="ARBA00004167"/>
    </source>
</evidence>
<keyword evidence="6" id="KW-0472">Membrane</keyword>
<dbReference type="InterPro" id="IPR026039">
    <property type="entry name" value="YfgM"/>
</dbReference>
<protein>
    <submittedName>
        <fullName evidence="9">Tetratricopeptide repeat protein</fullName>
    </submittedName>
</protein>
<dbReference type="PANTHER" id="PTHR38035">
    <property type="entry name" value="UPF0070 PROTEIN YFGM"/>
    <property type="match status" value="1"/>
</dbReference>
<keyword evidence="3" id="KW-1003">Cell membrane</keyword>
<dbReference type="OrthoDB" id="9789675at2"/>
<proteinExistence type="predicted"/>
<accession>A0A4D6XNW5</accession>
<evidence type="ECO:0000256" key="5">
    <source>
        <dbReference type="ARBA" id="ARBA00022989"/>
    </source>
</evidence>
<dbReference type="InterPro" id="IPR018704">
    <property type="entry name" value="SecYEG/CpoB_TPR"/>
</dbReference>
<evidence type="ECO:0000256" key="7">
    <source>
        <dbReference type="ARBA" id="ARBA00023186"/>
    </source>
</evidence>
<dbReference type="Proteomes" id="UP000298654">
    <property type="component" value="Chromosome"/>
</dbReference>
<reference evidence="9 10" key="1">
    <citation type="submission" date="2018-12" db="EMBL/GenBank/DDBJ databases">
        <authorList>
            <person name="Chong R.A."/>
        </authorList>
    </citation>
    <scope>NUCLEOTIDE SEQUENCE [LARGE SCALE GENOMIC DNA]</scope>
    <source>
        <strain evidence="9 10">Aar</strain>
    </source>
</reference>
<dbReference type="Pfam" id="PF09976">
    <property type="entry name" value="TPR_21"/>
    <property type="match status" value="1"/>
</dbReference>
<evidence type="ECO:0000313" key="9">
    <source>
        <dbReference type="EMBL" id="QCI16270.1"/>
    </source>
</evidence>
<evidence type="ECO:0000256" key="6">
    <source>
        <dbReference type="ARBA" id="ARBA00023136"/>
    </source>
</evidence>
<dbReference type="GO" id="GO:0005886">
    <property type="term" value="C:plasma membrane"/>
    <property type="evidence" value="ECO:0007669"/>
    <property type="project" value="UniProtKB-SubCell"/>
</dbReference>
<evidence type="ECO:0000259" key="8">
    <source>
        <dbReference type="Pfam" id="PF09976"/>
    </source>
</evidence>
<keyword evidence="7" id="KW-0143">Chaperone</keyword>
<dbReference type="GO" id="GO:0044877">
    <property type="term" value="F:protein-containing complex binding"/>
    <property type="evidence" value="ECO:0007669"/>
    <property type="project" value="InterPro"/>
</dbReference>
<keyword evidence="5" id="KW-1133">Transmembrane helix</keyword>
<dbReference type="AlphaFoldDB" id="A0A4D6XNW5"/>
<sequence>HKKEEPSKYNQEEPSKYEEIIRKINLEDSKNFIEAENFIIQNENIYGTLTSLCLAKKYILENNFEKALIQLKNSLKYTKEENLKNILLLRITKIEIQNLKNQNAMNILENIKDDNWKNIVENMKGDIFINQKNKKEAIKSWKNSLLIENSNASKEIIQMKINEQIQEN</sequence>
<dbReference type="EMBL" id="CP034900">
    <property type="protein sequence ID" value="QCI16270.1"/>
    <property type="molecule type" value="Genomic_DNA"/>
</dbReference>
<dbReference type="RefSeq" id="WP_158365012.1">
    <property type="nucleotide sequence ID" value="NZ_CP034900.1"/>
</dbReference>
<feature type="domain" description="Ancillary SecYEG translocon subunit/Cell division coordinator CpoB TPR" evidence="8">
    <location>
        <begin position="12"/>
        <end position="162"/>
    </location>
</feature>
<evidence type="ECO:0000256" key="4">
    <source>
        <dbReference type="ARBA" id="ARBA00022692"/>
    </source>
</evidence>
<comment type="subcellular location">
    <subcellularLocation>
        <location evidence="2">Cell membrane</location>
    </subcellularLocation>
    <subcellularLocation>
        <location evidence="1">Membrane</location>
        <topology evidence="1">Single-pass membrane protein</topology>
    </subcellularLocation>
</comment>
<keyword evidence="4" id="KW-0812">Transmembrane</keyword>
<reference evidence="9 10" key="2">
    <citation type="submission" date="2019-05" db="EMBL/GenBank/DDBJ databases">
        <title>Genome evolution of the obligate endosymbiont Buchnera aphidicola.</title>
        <authorList>
            <person name="Moran N.A."/>
        </authorList>
    </citation>
    <scope>NUCLEOTIDE SEQUENCE [LARGE SCALE GENOMIC DNA]</scope>
    <source>
        <strain evidence="9 10">Aar</strain>
    </source>
</reference>
<evidence type="ECO:0000313" key="10">
    <source>
        <dbReference type="Proteomes" id="UP000298654"/>
    </source>
</evidence>
<dbReference type="PANTHER" id="PTHR38035:SF1">
    <property type="entry name" value="ANCILLARY SECYEG TRANSLOCON SUBUNIT"/>
    <property type="match status" value="1"/>
</dbReference>